<protein>
    <submittedName>
        <fullName evidence="5">MarR family transcriptional regulator</fullName>
    </submittedName>
</protein>
<evidence type="ECO:0000256" key="3">
    <source>
        <dbReference type="ARBA" id="ARBA00023163"/>
    </source>
</evidence>
<dbReference type="GO" id="GO:0003700">
    <property type="term" value="F:DNA-binding transcription factor activity"/>
    <property type="evidence" value="ECO:0007669"/>
    <property type="project" value="InterPro"/>
</dbReference>
<dbReference type="PRINTS" id="PR00598">
    <property type="entry name" value="HTHMARR"/>
</dbReference>
<dbReference type="RefSeq" id="WP_086904272.1">
    <property type="nucleotide sequence ID" value="NZ_CP022358.1"/>
</dbReference>
<dbReference type="Pfam" id="PF12802">
    <property type="entry name" value="MarR_2"/>
    <property type="match status" value="1"/>
</dbReference>
<dbReference type="PROSITE" id="PS50995">
    <property type="entry name" value="HTH_MARR_2"/>
    <property type="match status" value="1"/>
</dbReference>
<keyword evidence="2" id="KW-0238">DNA-binding</keyword>
<keyword evidence="3" id="KW-0804">Transcription</keyword>
<dbReference type="PANTHER" id="PTHR42756">
    <property type="entry name" value="TRANSCRIPTIONAL REGULATOR, MARR"/>
    <property type="match status" value="1"/>
</dbReference>
<evidence type="ECO:0000313" key="6">
    <source>
        <dbReference type="Proteomes" id="UP000198367"/>
    </source>
</evidence>
<dbReference type="SMART" id="SM00347">
    <property type="entry name" value="HTH_MARR"/>
    <property type="match status" value="1"/>
</dbReference>
<evidence type="ECO:0000256" key="1">
    <source>
        <dbReference type="ARBA" id="ARBA00023015"/>
    </source>
</evidence>
<organism evidence="5 6">
    <name type="scientific">Shewanella bicestrii</name>
    <dbReference type="NCBI Taxonomy" id="2018305"/>
    <lineage>
        <taxon>Bacteria</taxon>
        <taxon>Pseudomonadati</taxon>
        <taxon>Pseudomonadota</taxon>
        <taxon>Gammaproteobacteria</taxon>
        <taxon>Alteromonadales</taxon>
        <taxon>Shewanellaceae</taxon>
        <taxon>Shewanella</taxon>
    </lineage>
</organism>
<proteinExistence type="predicted"/>
<dbReference type="EMBL" id="CP022358">
    <property type="protein sequence ID" value="ASK69127.1"/>
    <property type="molecule type" value="Genomic_DNA"/>
</dbReference>
<gene>
    <name evidence="5" type="ORF">CF168_09705</name>
</gene>
<dbReference type="GO" id="GO:0003677">
    <property type="term" value="F:DNA binding"/>
    <property type="evidence" value="ECO:0007669"/>
    <property type="project" value="UniProtKB-KW"/>
</dbReference>
<evidence type="ECO:0000256" key="2">
    <source>
        <dbReference type="ARBA" id="ARBA00023125"/>
    </source>
</evidence>
<feature type="domain" description="HTH marR-type" evidence="4">
    <location>
        <begin position="5"/>
        <end position="140"/>
    </location>
</feature>
<accession>A0A220ULS2</accession>
<dbReference type="Proteomes" id="UP000198367">
    <property type="component" value="Chromosome"/>
</dbReference>
<reference evidence="5 6" key="1">
    <citation type="submission" date="2017-07" db="EMBL/GenBank/DDBJ databases">
        <title>Phenotypical and genomic characterization of a clinical isolate of Shewanella bicestrii sp. nov. producing an extended-spectrum beta-lactamase and a new oxacillinase variant.</title>
        <authorList>
            <person name="Jousset A.B."/>
            <person name="Bonnin R.A."/>
            <person name="Girlich D."/>
            <person name="Dabos L."/>
            <person name="Potron A."/>
            <person name="Dortet L."/>
            <person name="Glaser P."/>
            <person name="Naas T."/>
        </authorList>
    </citation>
    <scope>NUCLEOTIDE SEQUENCE [LARGE SCALE GENOMIC DNA]</scope>
    <source>
        <strain evidence="5 6">JAB-1</strain>
    </source>
</reference>
<dbReference type="InterPro" id="IPR036388">
    <property type="entry name" value="WH-like_DNA-bd_sf"/>
</dbReference>
<dbReference type="AlphaFoldDB" id="A0A220ULS2"/>
<keyword evidence="1" id="KW-0805">Transcription regulation</keyword>
<name>A0A220ULS2_9GAMM</name>
<dbReference type="PANTHER" id="PTHR42756:SF1">
    <property type="entry name" value="TRANSCRIPTIONAL REPRESSOR OF EMRAB OPERON"/>
    <property type="match status" value="1"/>
</dbReference>
<dbReference type="KEGG" id="sbj:CF168_09705"/>
<keyword evidence="6" id="KW-1185">Reference proteome</keyword>
<dbReference type="SUPFAM" id="SSF46785">
    <property type="entry name" value="Winged helix' DNA-binding domain"/>
    <property type="match status" value="1"/>
</dbReference>
<evidence type="ECO:0000259" key="4">
    <source>
        <dbReference type="PROSITE" id="PS50995"/>
    </source>
</evidence>
<dbReference type="InterPro" id="IPR036390">
    <property type="entry name" value="WH_DNA-bd_sf"/>
</dbReference>
<sequence>MKSSSNTLGALLSDITRMMRRVFQETYRPTADCSLTLSQARALLHIARNEGLKQIELADRLEIKPITAARLIDVLCDAALVERRPDAKDRRAFQLFLTEAAAPHLAEIERAVTIVYAQAFKGFDEAESQTVIRLLSQIHKNFSA</sequence>
<dbReference type="Gene3D" id="1.10.10.10">
    <property type="entry name" value="Winged helix-like DNA-binding domain superfamily/Winged helix DNA-binding domain"/>
    <property type="match status" value="1"/>
</dbReference>
<evidence type="ECO:0000313" key="5">
    <source>
        <dbReference type="EMBL" id="ASK69127.1"/>
    </source>
</evidence>
<dbReference type="InterPro" id="IPR000835">
    <property type="entry name" value="HTH_MarR-typ"/>
</dbReference>